<gene>
    <name evidence="2" type="ORF">Shyd_73020</name>
</gene>
<sequence>MQDPVDHLPVIPPPAATPVADRQETAAAVPLDITQITPPHAPFNGWSTAGRHVTGTTPSRWAFLGLERKIRRVGRSISVTTTGTFLADLEGLPPDSPQADRGLP</sequence>
<dbReference type="Proteomes" id="UP001052739">
    <property type="component" value="Unassembled WGS sequence"/>
</dbReference>
<evidence type="ECO:0000313" key="2">
    <source>
        <dbReference type="EMBL" id="GHI25931.1"/>
    </source>
</evidence>
<keyword evidence="3" id="KW-1185">Reference proteome</keyword>
<evidence type="ECO:0000256" key="1">
    <source>
        <dbReference type="SAM" id="MobiDB-lite"/>
    </source>
</evidence>
<reference evidence="2" key="1">
    <citation type="submission" date="2024-05" db="EMBL/GenBank/DDBJ databases">
        <title>Whole genome shotgun sequence of Streptomyces hydrogenans NBRC 13475.</title>
        <authorList>
            <person name="Komaki H."/>
            <person name="Tamura T."/>
        </authorList>
    </citation>
    <scope>NUCLEOTIDE SEQUENCE</scope>
    <source>
        <strain evidence="2">NBRC 13475</strain>
    </source>
</reference>
<evidence type="ECO:0000313" key="3">
    <source>
        <dbReference type="Proteomes" id="UP001052739"/>
    </source>
</evidence>
<name>A0ABQ3PLP2_9ACTN</name>
<organism evidence="2 3">
    <name type="scientific">Streptomyces hydrogenans</name>
    <dbReference type="NCBI Taxonomy" id="1873719"/>
    <lineage>
        <taxon>Bacteria</taxon>
        <taxon>Bacillati</taxon>
        <taxon>Actinomycetota</taxon>
        <taxon>Actinomycetes</taxon>
        <taxon>Kitasatosporales</taxon>
        <taxon>Streptomycetaceae</taxon>
        <taxon>Streptomyces</taxon>
    </lineage>
</organism>
<protein>
    <submittedName>
        <fullName evidence="2">Uncharacterized protein</fullName>
    </submittedName>
</protein>
<comment type="caution">
    <text evidence="2">The sequence shown here is derived from an EMBL/GenBank/DDBJ whole genome shotgun (WGS) entry which is preliminary data.</text>
</comment>
<feature type="region of interest" description="Disordered" evidence="1">
    <location>
        <begin position="1"/>
        <end position="22"/>
    </location>
</feature>
<accession>A0ABQ3PLP2</accession>
<dbReference type="RefSeq" id="WP_226652658.1">
    <property type="nucleotide sequence ID" value="NZ_BNDW01000100.1"/>
</dbReference>
<dbReference type="EMBL" id="BNDW01000100">
    <property type="protein sequence ID" value="GHI25931.1"/>
    <property type="molecule type" value="Genomic_DNA"/>
</dbReference>
<proteinExistence type="predicted"/>